<dbReference type="SUPFAM" id="SSF102114">
    <property type="entry name" value="Radical SAM enzymes"/>
    <property type="match status" value="1"/>
</dbReference>
<protein>
    <recommendedName>
        <fullName evidence="1">4Fe4S-binding SPASM domain-containing protein</fullName>
    </recommendedName>
</protein>
<accession>A0A832CVF8</accession>
<dbReference type="Pfam" id="PF13186">
    <property type="entry name" value="SPASM"/>
    <property type="match status" value="1"/>
</dbReference>
<dbReference type="EMBL" id="DTAU01000151">
    <property type="protein sequence ID" value="HFQ79646.1"/>
    <property type="molecule type" value="Genomic_DNA"/>
</dbReference>
<comment type="caution">
    <text evidence="3">The sequence shown here is derived from an EMBL/GenBank/DDBJ whole genome shotgun (WGS) entry which is preliminary data.</text>
</comment>
<proteinExistence type="predicted"/>
<feature type="domain" description="4Fe4S-binding SPASM" evidence="1">
    <location>
        <begin position="9"/>
        <end position="45"/>
    </location>
</feature>
<dbReference type="InterPro" id="IPR058240">
    <property type="entry name" value="rSAM_sf"/>
</dbReference>
<dbReference type="AlphaFoldDB" id="A0A832CVF8"/>
<dbReference type="InterPro" id="IPR023885">
    <property type="entry name" value="4Fe4S-binding_SPASM_dom"/>
</dbReference>
<evidence type="ECO:0000313" key="3">
    <source>
        <dbReference type="EMBL" id="HGQ35441.1"/>
    </source>
</evidence>
<evidence type="ECO:0000259" key="1">
    <source>
        <dbReference type="Pfam" id="PF13186"/>
    </source>
</evidence>
<organism evidence="3">
    <name type="scientific">Ignisphaera aggregans</name>
    <dbReference type="NCBI Taxonomy" id="334771"/>
    <lineage>
        <taxon>Archaea</taxon>
        <taxon>Thermoproteota</taxon>
        <taxon>Thermoprotei</taxon>
        <taxon>Desulfurococcales</taxon>
        <taxon>Desulfurococcaceae</taxon>
        <taxon>Ignisphaera</taxon>
    </lineage>
</organism>
<gene>
    <name evidence="2" type="ORF">ENT99_08145</name>
    <name evidence="3" type="ORF">ENU41_02025</name>
</gene>
<evidence type="ECO:0000313" key="2">
    <source>
        <dbReference type="EMBL" id="HFQ79646.1"/>
    </source>
</evidence>
<reference evidence="3" key="1">
    <citation type="journal article" date="2020" name="mSystems">
        <title>Genome- and Community-Level Interaction Insights into Carbon Utilization and Element Cycling Functions of Hydrothermarchaeota in Hydrothermal Sediment.</title>
        <authorList>
            <person name="Zhou Z."/>
            <person name="Liu Y."/>
            <person name="Xu W."/>
            <person name="Pan J."/>
            <person name="Luo Z.H."/>
            <person name="Li M."/>
        </authorList>
    </citation>
    <scope>NUCLEOTIDE SEQUENCE</scope>
    <source>
        <strain evidence="2">SpSt-629</strain>
        <strain evidence="3">SpSt-667</strain>
    </source>
</reference>
<name>A0A832CVF8_9CREN</name>
<sequence>MLAEFIGECGAGRIYIAIQSNGDVVPCIFMSITLGDIRYIGFERI</sequence>
<dbReference type="EMBL" id="DTCK01000010">
    <property type="protein sequence ID" value="HGQ35441.1"/>
    <property type="molecule type" value="Genomic_DNA"/>
</dbReference>